<reference evidence="2 3" key="1">
    <citation type="journal article" date="2021" name="Sci. Rep.">
        <title>Genome sequencing of the multicellular alga Astrephomene provides insights into convergent evolution of germ-soma differentiation.</title>
        <authorList>
            <person name="Yamashita S."/>
            <person name="Yamamoto K."/>
            <person name="Matsuzaki R."/>
            <person name="Suzuki S."/>
            <person name="Yamaguchi H."/>
            <person name="Hirooka S."/>
            <person name="Minakuchi Y."/>
            <person name="Miyagishima S."/>
            <person name="Kawachi M."/>
            <person name="Toyoda A."/>
            <person name="Nozaki H."/>
        </authorList>
    </citation>
    <scope>NUCLEOTIDE SEQUENCE [LARGE SCALE GENOMIC DNA]</scope>
    <source>
        <strain evidence="2 3">NIES-4017</strain>
    </source>
</reference>
<organism evidence="2 3">
    <name type="scientific">Astrephomene gubernaculifera</name>
    <dbReference type="NCBI Taxonomy" id="47775"/>
    <lineage>
        <taxon>Eukaryota</taxon>
        <taxon>Viridiplantae</taxon>
        <taxon>Chlorophyta</taxon>
        <taxon>core chlorophytes</taxon>
        <taxon>Chlorophyceae</taxon>
        <taxon>CS clade</taxon>
        <taxon>Chlamydomonadales</taxon>
        <taxon>Astrephomenaceae</taxon>
        <taxon>Astrephomene</taxon>
    </lineage>
</organism>
<feature type="compositionally biased region" description="Gly residues" evidence="1">
    <location>
        <begin position="54"/>
        <end position="63"/>
    </location>
</feature>
<evidence type="ECO:0000313" key="2">
    <source>
        <dbReference type="EMBL" id="GFR45174.1"/>
    </source>
</evidence>
<protein>
    <submittedName>
        <fullName evidence="2">Uncharacterized protein</fullName>
    </submittedName>
</protein>
<keyword evidence="3" id="KW-1185">Reference proteome</keyword>
<dbReference type="AlphaFoldDB" id="A0AAD3DQ57"/>
<evidence type="ECO:0000313" key="3">
    <source>
        <dbReference type="Proteomes" id="UP001054857"/>
    </source>
</evidence>
<feature type="non-terminal residue" evidence="2">
    <location>
        <position position="1"/>
    </location>
</feature>
<proteinExistence type="predicted"/>
<comment type="caution">
    <text evidence="2">The sequence shown here is derived from an EMBL/GenBank/DDBJ whole genome shotgun (WGS) entry which is preliminary data.</text>
</comment>
<dbReference type="EMBL" id="BMAR01000009">
    <property type="protein sequence ID" value="GFR45174.1"/>
    <property type="molecule type" value="Genomic_DNA"/>
</dbReference>
<gene>
    <name evidence="2" type="ORF">Agub_g6562</name>
</gene>
<sequence>MWEALEEYCRSDMKPTYKLKILVQQSAFNSPKQSGSHASGGSGSNRRTVSYDGTVGGGGGGAAGTSAASGGTATGAAAHGSGGRSQVP</sequence>
<evidence type="ECO:0000256" key="1">
    <source>
        <dbReference type="SAM" id="MobiDB-lite"/>
    </source>
</evidence>
<dbReference type="Proteomes" id="UP001054857">
    <property type="component" value="Unassembled WGS sequence"/>
</dbReference>
<name>A0AAD3DQ57_9CHLO</name>
<accession>A0AAD3DQ57</accession>
<feature type="region of interest" description="Disordered" evidence="1">
    <location>
        <begin position="28"/>
        <end position="88"/>
    </location>
</feature>
<feature type="compositionally biased region" description="Low complexity" evidence="1">
    <location>
        <begin position="64"/>
        <end position="79"/>
    </location>
</feature>